<evidence type="ECO:0000313" key="1">
    <source>
        <dbReference type="EMBL" id="CAL5136392.1"/>
    </source>
</evidence>
<dbReference type="PROSITE" id="PS51257">
    <property type="entry name" value="PROKAR_LIPOPROTEIN"/>
    <property type="match status" value="1"/>
</dbReference>
<protein>
    <submittedName>
        <fullName evidence="1">Uncharacterized protein</fullName>
    </submittedName>
</protein>
<evidence type="ECO:0000313" key="2">
    <source>
        <dbReference type="Proteomes" id="UP001497525"/>
    </source>
</evidence>
<accession>A0AAV2TG27</accession>
<gene>
    <name evidence="1" type="ORF">CDAUBV1_LOCUS10486</name>
</gene>
<comment type="caution">
    <text evidence="1">The sequence shown here is derived from an EMBL/GenBank/DDBJ whole genome shotgun (WGS) entry which is preliminary data.</text>
</comment>
<dbReference type="Proteomes" id="UP001497525">
    <property type="component" value="Unassembled WGS sequence"/>
</dbReference>
<proteinExistence type="predicted"/>
<dbReference type="AlphaFoldDB" id="A0AAV2TG27"/>
<organism evidence="1 2">
    <name type="scientific">Calicophoron daubneyi</name>
    <name type="common">Rumen fluke</name>
    <name type="synonym">Paramphistomum daubneyi</name>
    <dbReference type="NCBI Taxonomy" id="300641"/>
    <lineage>
        <taxon>Eukaryota</taxon>
        <taxon>Metazoa</taxon>
        <taxon>Spiralia</taxon>
        <taxon>Lophotrochozoa</taxon>
        <taxon>Platyhelminthes</taxon>
        <taxon>Trematoda</taxon>
        <taxon>Digenea</taxon>
        <taxon>Plagiorchiida</taxon>
        <taxon>Pronocephalata</taxon>
        <taxon>Paramphistomoidea</taxon>
        <taxon>Paramphistomidae</taxon>
        <taxon>Calicophoron</taxon>
    </lineage>
</organism>
<reference evidence="1" key="1">
    <citation type="submission" date="2024-06" db="EMBL/GenBank/DDBJ databases">
        <authorList>
            <person name="Liu X."/>
            <person name="Lenzi L."/>
            <person name="Haldenby T S."/>
            <person name="Uol C."/>
        </authorList>
    </citation>
    <scope>NUCLEOTIDE SEQUENCE</scope>
</reference>
<sequence>MPVHRRWSPTEIPRACSRHGGTQASLIYACSDTLRRYCESLWYSGLEYKRPTEEEILAKCGILFYRKPVPPEIMFAFYHQLENLFSMSKVIHTIRTIMDWLDATENNAFRILSIYEMHTKMYNFEDTITDHRKALKICEKLLDHLGSIYFRVRPINSRDLVAVRAIANFDSPTCPIKLKQGQLYTMIGNRNPHMWHLFGYRGSVPSLFLEASPKKAERQMLKSLQERFDEFLIMCHARSRRQLFSRITKYLHSHKRYSTLPNIPVLFAPQSPPSNGLYFAKSSHPAMRWRSSDNPNMFTKQPACFDCADPEDDLCADTENRVLHRLRRWLYELPSPTMIIDKNYQRQRNLRPSEILANDEQIQQIFRWWERPNSKIRNPEEMDRIMKETRFVRNLTEIMQTNFDIRHERSLFRSTSTKSSCTPEVEVHASLSKILLEELSDRMGEEFYHPRSGQYSYRWIPRRIYRPDSPFASTVSGPVLFRYSVETKD</sequence>
<dbReference type="EMBL" id="CAXLJL010000312">
    <property type="protein sequence ID" value="CAL5136392.1"/>
    <property type="molecule type" value="Genomic_DNA"/>
</dbReference>
<name>A0AAV2TG27_CALDB</name>